<dbReference type="OrthoDB" id="7165597at2"/>
<dbReference type="EMBL" id="CP016591">
    <property type="protein sequence ID" value="ANY19666.1"/>
    <property type="molecule type" value="Genomic_DNA"/>
</dbReference>
<dbReference type="Gene3D" id="3.30.1370.110">
    <property type="match status" value="1"/>
</dbReference>
<sequence length="192" mass="19989">MKPPRGLTADEAEAWARVAATVAPIERGRAAPKAVAKPLPSAGGSAPESGAPTRTKTPQTVGTAPRAATRGDRAASPDPGLDSHWDRKFRAGAIEPDFTLDLHGHTLDSAHARLMDGLAQARAMGARVVLLIAGKPRPAAAADRAGQRGAIRAKVLDWLAASSHAPAIAAIRKAHIRHGGEGALYVVLRRTR</sequence>
<dbReference type="SUPFAM" id="SSF160443">
    <property type="entry name" value="SMR domain-like"/>
    <property type="match status" value="1"/>
</dbReference>
<dbReference type="PATRIC" id="fig|692370.5.peg.1165"/>
<evidence type="ECO:0000313" key="4">
    <source>
        <dbReference type="Proteomes" id="UP000092932"/>
    </source>
</evidence>
<feature type="compositionally biased region" description="Basic and acidic residues" evidence="1">
    <location>
        <begin position="69"/>
        <end position="84"/>
    </location>
</feature>
<dbReference type="KEGG" id="ado:A6F68_01148"/>
<feature type="region of interest" description="Disordered" evidence="1">
    <location>
        <begin position="24"/>
        <end position="84"/>
    </location>
</feature>
<keyword evidence="4" id="KW-1185">Reference proteome</keyword>
<gene>
    <name evidence="3" type="ORF">A6F68_01148</name>
</gene>
<name>A0A1B2ABZ2_9SPHN</name>
<dbReference type="STRING" id="692370.A6F68_01148"/>
<proteinExistence type="predicted"/>
<dbReference type="Pfam" id="PF01713">
    <property type="entry name" value="Smr"/>
    <property type="match status" value="1"/>
</dbReference>
<dbReference type="Proteomes" id="UP000092932">
    <property type="component" value="Chromosome"/>
</dbReference>
<dbReference type="PANTHER" id="PTHR35562:SF2">
    <property type="entry name" value="DNA ENDONUCLEASE SMRA-RELATED"/>
    <property type="match status" value="1"/>
</dbReference>
<dbReference type="RefSeq" id="WP_067677252.1">
    <property type="nucleotide sequence ID" value="NZ_CP016591.1"/>
</dbReference>
<dbReference type="InterPro" id="IPR002625">
    <property type="entry name" value="Smr_dom"/>
</dbReference>
<protein>
    <recommendedName>
        <fullName evidence="2">Smr domain-containing protein</fullName>
    </recommendedName>
</protein>
<dbReference type="PANTHER" id="PTHR35562">
    <property type="entry name" value="DNA ENDONUCLEASE SMRA-RELATED"/>
    <property type="match status" value="1"/>
</dbReference>
<organism evidence="3 4">
    <name type="scientific">Tsuneonella dongtanensis</name>
    <dbReference type="NCBI Taxonomy" id="692370"/>
    <lineage>
        <taxon>Bacteria</taxon>
        <taxon>Pseudomonadati</taxon>
        <taxon>Pseudomonadota</taxon>
        <taxon>Alphaproteobacteria</taxon>
        <taxon>Sphingomonadales</taxon>
        <taxon>Erythrobacteraceae</taxon>
        <taxon>Tsuneonella</taxon>
    </lineage>
</organism>
<dbReference type="PROSITE" id="PS50828">
    <property type="entry name" value="SMR"/>
    <property type="match status" value="1"/>
</dbReference>
<feature type="domain" description="Smr" evidence="2">
    <location>
        <begin position="100"/>
        <end position="189"/>
    </location>
</feature>
<dbReference type="InterPro" id="IPR036063">
    <property type="entry name" value="Smr_dom_sf"/>
</dbReference>
<accession>A0A1B2ABZ2</accession>
<feature type="compositionally biased region" description="Polar residues" evidence="1">
    <location>
        <begin position="52"/>
        <end position="62"/>
    </location>
</feature>
<reference evidence="3 4" key="1">
    <citation type="submission" date="2016-07" db="EMBL/GenBank/DDBJ databases">
        <title>Complete genome sequence of Altererythrobacter dongtanensis KCTC 22672, a type strain with esterase isolated from tidal flat.</title>
        <authorList>
            <person name="Cheng H."/>
            <person name="Wu Y.-H."/>
            <person name="Zhou P."/>
            <person name="Huo Y.-Y."/>
            <person name="Wang C.-S."/>
            <person name="Xu X.-W."/>
        </authorList>
    </citation>
    <scope>NUCLEOTIDE SEQUENCE [LARGE SCALE GENOMIC DNA]</scope>
    <source>
        <strain evidence="3 4">KCTC 22672</strain>
    </source>
</reference>
<evidence type="ECO:0000313" key="3">
    <source>
        <dbReference type="EMBL" id="ANY19666.1"/>
    </source>
</evidence>
<evidence type="ECO:0000259" key="2">
    <source>
        <dbReference type="PROSITE" id="PS50828"/>
    </source>
</evidence>
<evidence type="ECO:0000256" key="1">
    <source>
        <dbReference type="SAM" id="MobiDB-lite"/>
    </source>
</evidence>
<dbReference type="AlphaFoldDB" id="A0A1B2ABZ2"/>